<dbReference type="PANTHER" id="PTHR31115:SF4">
    <property type="entry name" value="SPECTRIN BETA CHAIN, BRAIN"/>
    <property type="match status" value="1"/>
</dbReference>
<feature type="compositionally biased region" description="Basic residues" evidence="1">
    <location>
        <begin position="571"/>
        <end position="587"/>
    </location>
</feature>
<dbReference type="EMBL" id="JARAOO010000012">
    <property type="protein sequence ID" value="KAJ7947987.1"/>
    <property type="molecule type" value="Genomic_DNA"/>
</dbReference>
<feature type="region of interest" description="Disordered" evidence="1">
    <location>
        <begin position="1084"/>
        <end position="1146"/>
    </location>
</feature>
<proteinExistence type="predicted"/>
<comment type="caution">
    <text evidence="2">The sequence shown here is derived from an EMBL/GenBank/DDBJ whole genome shotgun (WGS) entry which is preliminary data.</text>
</comment>
<feature type="compositionally biased region" description="Basic and acidic residues" evidence="1">
    <location>
        <begin position="1174"/>
        <end position="1187"/>
    </location>
</feature>
<gene>
    <name evidence="2" type="ORF">O6P43_028523</name>
</gene>
<feature type="region of interest" description="Disordered" evidence="1">
    <location>
        <begin position="520"/>
        <end position="587"/>
    </location>
</feature>
<feature type="compositionally biased region" description="Basic and acidic residues" evidence="1">
    <location>
        <begin position="1100"/>
        <end position="1113"/>
    </location>
</feature>
<accession>A0AAD7KZF4</accession>
<dbReference type="Proteomes" id="UP001163823">
    <property type="component" value="Chromosome 12"/>
</dbReference>
<feature type="region of interest" description="Disordered" evidence="1">
    <location>
        <begin position="1"/>
        <end position="28"/>
    </location>
</feature>
<feature type="compositionally biased region" description="Polar residues" evidence="1">
    <location>
        <begin position="284"/>
        <end position="293"/>
    </location>
</feature>
<evidence type="ECO:0000256" key="1">
    <source>
        <dbReference type="SAM" id="MobiDB-lite"/>
    </source>
</evidence>
<evidence type="ECO:0000313" key="2">
    <source>
        <dbReference type="EMBL" id="KAJ7947986.1"/>
    </source>
</evidence>
<protein>
    <submittedName>
        <fullName evidence="2">Spectrin beta chain, brain 3</fullName>
    </submittedName>
</protein>
<dbReference type="EMBL" id="JARAOO010000012">
    <property type="protein sequence ID" value="KAJ7947986.1"/>
    <property type="molecule type" value="Genomic_DNA"/>
</dbReference>
<feature type="compositionally biased region" description="Polar residues" evidence="1">
    <location>
        <begin position="1"/>
        <end position="18"/>
    </location>
</feature>
<feature type="region of interest" description="Disordered" evidence="1">
    <location>
        <begin position="270"/>
        <end position="293"/>
    </location>
</feature>
<dbReference type="KEGG" id="qsa:O6P43_028523"/>
<feature type="region of interest" description="Disordered" evidence="1">
    <location>
        <begin position="1163"/>
        <end position="1187"/>
    </location>
</feature>
<evidence type="ECO:0000313" key="3">
    <source>
        <dbReference type="Proteomes" id="UP001163823"/>
    </source>
</evidence>
<keyword evidence="3" id="KW-1185">Reference proteome</keyword>
<dbReference type="AlphaFoldDB" id="A0AAD7KZF4"/>
<name>A0AAD7KZF4_QUISA</name>
<dbReference type="PANTHER" id="PTHR31115">
    <property type="entry name" value="OS05G0107300 PROTEIN"/>
    <property type="match status" value="1"/>
</dbReference>
<sequence>MLSSGNNLGRGSATSSSDMPPLPQCLPLDPITLGNKKYKRSGELRRALGVPFTSNSEYQSFGVPAPKPTTPVATGELKNFKESVKDASRMARDRAKMLRESISKLDKYRGTLSSKKRQRSDFSSERAAGVNLTKIGIQINRNANDTAAQRLEDKTKSFVLNKRIRTSVAEFRGESRSTAAIRQQMATEKDGDVVQTVVPTSVRLEEKTRRLLSGADGLDQKRKKKRSVGTVGNRVVVGDRDIKRVTQPRVMADSNLRQCDAQGFRLKSLPGVGGVNKSEGPLDPTNSSSHTMLGNDQESAPLPWDHMDVSEQRIVAKVNNNRLHTKEDIPITCPDGVMKNKVSRAPRTGSIMALDSSGVHPSSGVFPGCEQPANVNKVSATRVPNNQKHLMSTGSPIHPMTQWVGQRPHKNARSRRANVLSPVSSNVEDQVASQGFPNTDFSARASAVGRNGSHLACSLDNNTPKCKIEHDTVSSPLVLSQNEESGAGYNKIKDKGLSGGEFALSAPKMGASLLQMRKNKVPNDESGDGMRRQGRTGRGSSSSIKAEIPLIMDKSENLPLMNPLNNMRPSNKSKSKSGRLSSKKLKGRKVVARGGQMLNNVSSDFTGVPGESDDDHEELYLAVNSACDARKFACSGPFWQKMEYFFSSVSMEDASYLKQQLNFAEERDENLSQIFDVDYNILGVVLDKEISHCSGEILGSHSTKTDGKSHMERLDKVTPLYQRVLSALIDEDESEDSFNYNEVKNTSLHYASDDSHCGSCSQMDFESKEWDKMESEVESQVNIQTQKNCLFDRLSCDKSATSNTYRNPNTSSSLQSTGLWRGDDDFSHSDLTHTSEICSNDVGQQQPAELVSAGFASDAQYQLMCLNDRLLLELHNIGLYPEILPDLAEGEEVINQDIVELKEGLYQQTGRKKKKLNKIHKAIQKGRDAERRKIEQVAFDQLIEMAHRKRLACRGSRASKSVARKVSRQVAMAFLKRTLVRCKNYEETGDSCFSEPALQNIIISAPAFNNDAKSADCIGSGTASNTYNEASHQEEAIKSGIWKLHLFVLSLIPLERDDFQCNGSIINKNKRREMLIDDVVGSSSRASTLGSDVLGGVNGKRSERDRDQSRDPTKSSPVARAGRFPLDGSQNEHKTKAKPKQKNNQIGHQDRFVEALEPACTSIHGSSKSASNKMGKEARPLPHSKRQDISKVEEPAEFGNSLLHESDPMENLGVSNELGGQQDLSSWLNFDEDGLQDHDSIGLEIPMDDLSELTMLI</sequence>
<reference evidence="2" key="1">
    <citation type="journal article" date="2023" name="Science">
        <title>Elucidation of the pathway for biosynthesis of saponin adjuvants from the soapbark tree.</title>
        <authorList>
            <person name="Reed J."/>
            <person name="Orme A."/>
            <person name="El-Demerdash A."/>
            <person name="Owen C."/>
            <person name="Martin L.B.B."/>
            <person name="Misra R.C."/>
            <person name="Kikuchi S."/>
            <person name="Rejzek M."/>
            <person name="Martin A.C."/>
            <person name="Harkess A."/>
            <person name="Leebens-Mack J."/>
            <person name="Louveau T."/>
            <person name="Stephenson M.J."/>
            <person name="Osbourn A."/>
        </authorList>
    </citation>
    <scope>NUCLEOTIDE SEQUENCE</scope>
    <source>
        <strain evidence="2">S10</strain>
    </source>
</reference>
<feature type="compositionally biased region" description="Polar residues" evidence="1">
    <location>
        <begin position="1163"/>
        <end position="1172"/>
    </location>
</feature>
<feature type="compositionally biased region" description="Low complexity" evidence="1">
    <location>
        <begin position="557"/>
        <end position="567"/>
    </location>
</feature>
<organism evidence="2 3">
    <name type="scientific">Quillaja saponaria</name>
    <name type="common">Soap bark tree</name>
    <dbReference type="NCBI Taxonomy" id="32244"/>
    <lineage>
        <taxon>Eukaryota</taxon>
        <taxon>Viridiplantae</taxon>
        <taxon>Streptophyta</taxon>
        <taxon>Embryophyta</taxon>
        <taxon>Tracheophyta</taxon>
        <taxon>Spermatophyta</taxon>
        <taxon>Magnoliopsida</taxon>
        <taxon>eudicotyledons</taxon>
        <taxon>Gunneridae</taxon>
        <taxon>Pentapetalae</taxon>
        <taxon>rosids</taxon>
        <taxon>fabids</taxon>
        <taxon>Fabales</taxon>
        <taxon>Quillajaceae</taxon>
        <taxon>Quillaja</taxon>
    </lineage>
</organism>